<feature type="domain" description="Bacterial DNA polymerase III alpha subunit NTPase" evidence="7">
    <location>
        <begin position="302"/>
        <end position="353"/>
    </location>
</feature>
<dbReference type="EMBL" id="LBFC01000022">
    <property type="protein sequence ID" value="ONN26811.1"/>
    <property type="molecule type" value="Genomic_DNA"/>
</dbReference>
<gene>
    <name evidence="10" type="ORF">XJ44_08075</name>
</gene>
<accession>A0ABX3IG53</accession>
<keyword evidence="4" id="KW-0235">DNA replication</keyword>
<dbReference type="InterPro" id="IPR029460">
    <property type="entry name" value="DNAPol_HHH"/>
</dbReference>
<evidence type="ECO:0000259" key="9">
    <source>
        <dbReference type="Pfam" id="PF17657"/>
    </source>
</evidence>
<dbReference type="InterPro" id="IPR040982">
    <property type="entry name" value="DNA_pol3_finger"/>
</dbReference>
<evidence type="ECO:0000256" key="3">
    <source>
        <dbReference type="ARBA" id="ARBA00022695"/>
    </source>
</evidence>
<sequence>MITAIVSPYSFKGSILKIEDTVRYASSQEAKVLVLCDNNFHATVKFIETCKKYHIKPIIAYPYNDKVFYAKNTDELYSLFNAYSNNSFQKLDLNYIDKDQVYFAYYLPGKRKVYETFSKFLGISPVEKGVLKKIYCNLDVSDYKITSFQTLPKAPSNFINLEKINNPAYKERLKYELEIIKAKNFLDYFYTVHKITNIAKKNNIKIGPGRGSAVGSLLSYMLGITKIDPLKYNLLFERFLNIGRKEPPDIDLDVEDEKRKKLIELLKKEFKYVYHISTFSNIGLKTLKKIAFETNVSYLELNDLLGLPIHKSIHAAGIIISTSPLKLPIKDNIIEWDMDSLQKIGYIKFDILGLKTLTILSELENVLGKPKLDSETFKFISKGYTNGIFQLESNIAKKIIRLIKPKSINELSIVISLNRPGPLKSNLDKKLASAKWKNQKGKLDILDETYGILIFQEQIMKIAKNYAEFSDEEADILRKAVSKKDKNIMKPLMEKFRNNLLKKFSENEVNELVEIILEFSEYAFNKSHAVAYSHISYYLSYFKKHYPKEFYTILLKYDTSKIEKIIFEIQSRGFKISSPNIENRKDENTFYIPLFLIKGINENLERKILKNSPYNSLEEFIQKNPNLNYSVIESLIKVGSFDYLSNNRRELLFKLKEIRNGINEKILELSNKLFGKKISEEIKEEKAWERCDMEYNTLGFCISKPFTDNELENQLAPLSIAFSRDQKLAINVKSIAGYASDGISTIKINIPDGIYTLIYDRELKIIPGYRKVTYSVNNLPPKNFLEKGNTNEYLYVKNNNLKIKGARPLFDDYKIMIEGERDVY</sequence>
<evidence type="ECO:0000259" key="8">
    <source>
        <dbReference type="Pfam" id="PF14579"/>
    </source>
</evidence>
<comment type="caution">
    <text evidence="10">The sequence shown here is derived from an EMBL/GenBank/DDBJ whole genome shotgun (WGS) entry which is preliminary data.</text>
</comment>
<dbReference type="PANTHER" id="PTHR32294:SF0">
    <property type="entry name" value="DNA POLYMERASE III SUBUNIT ALPHA"/>
    <property type="match status" value="1"/>
</dbReference>
<keyword evidence="3" id="KW-0548">Nucleotidyltransferase</keyword>
<dbReference type="InterPro" id="IPR011708">
    <property type="entry name" value="DNA_pol3_alpha_NTPase_dom"/>
</dbReference>
<keyword evidence="5" id="KW-0239">DNA-directed DNA polymerase</keyword>
<feature type="domain" description="Bacterial DNA polymerase III alpha subunit NTPase" evidence="7">
    <location>
        <begin position="165"/>
        <end position="289"/>
    </location>
</feature>
<evidence type="ECO:0000256" key="5">
    <source>
        <dbReference type="ARBA" id="ARBA00022932"/>
    </source>
</evidence>
<comment type="catalytic activity">
    <reaction evidence="6">
        <text>DNA(n) + a 2'-deoxyribonucleoside 5'-triphosphate = DNA(n+1) + diphosphate</text>
        <dbReference type="Rhea" id="RHEA:22508"/>
        <dbReference type="Rhea" id="RHEA-COMP:17339"/>
        <dbReference type="Rhea" id="RHEA-COMP:17340"/>
        <dbReference type="ChEBI" id="CHEBI:33019"/>
        <dbReference type="ChEBI" id="CHEBI:61560"/>
        <dbReference type="ChEBI" id="CHEBI:173112"/>
        <dbReference type="EC" id="2.7.7.7"/>
    </reaction>
</comment>
<keyword evidence="2" id="KW-0808">Transferase</keyword>
<dbReference type="InterPro" id="IPR004805">
    <property type="entry name" value="DnaE2/DnaE/PolC"/>
</dbReference>
<evidence type="ECO:0000256" key="1">
    <source>
        <dbReference type="ARBA" id="ARBA00012417"/>
    </source>
</evidence>
<feature type="domain" description="DNA polymerase III alpha subunit finger" evidence="9">
    <location>
        <begin position="370"/>
        <end position="502"/>
    </location>
</feature>
<dbReference type="Proteomes" id="UP000242616">
    <property type="component" value="Unassembled WGS sequence"/>
</dbReference>
<dbReference type="Pfam" id="PF17657">
    <property type="entry name" value="DNA_pol3_finger"/>
    <property type="match status" value="1"/>
</dbReference>
<evidence type="ECO:0000313" key="10">
    <source>
        <dbReference type="EMBL" id="ONN26811.1"/>
    </source>
</evidence>
<evidence type="ECO:0000256" key="4">
    <source>
        <dbReference type="ARBA" id="ARBA00022705"/>
    </source>
</evidence>
<proteinExistence type="predicted"/>
<reference evidence="10 11" key="1">
    <citation type="submission" date="2015-06" db="EMBL/GenBank/DDBJ databases">
        <title>Genome sequencing of Thermotogales isolates from hydrothermal vents.</title>
        <authorList>
            <person name="Haverkamp T.H."/>
            <person name="Kublanov I.V."/>
            <person name="Nesbo C.L."/>
        </authorList>
    </citation>
    <scope>NUCLEOTIDE SEQUENCE [LARGE SCALE GENOMIC DNA]</scope>
    <source>
        <strain evidence="11">ik275mar</strain>
    </source>
</reference>
<evidence type="ECO:0000256" key="2">
    <source>
        <dbReference type="ARBA" id="ARBA00022679"/>
    </source>
</evidence>
<dbReference type="Gene3D" id="3.20.20.140">
    <property type="entry name" value="Metal-dependent hydrolases"/>
    <property type="match status" value="1"/>
</dbReference>
<dbReference type="Pfam" id="PF14579">
    <property type="entry name" value="HHH_6"/>
    <property type="match status" value="1"/>
</dbReference>
<evidence type="ECO:0000259" key="7">
    <source>
        <dbReference type="Pfam" id="PF07733"/>
    </source>
</evidence>
<dbReference type="RefSeq" id="WP_077198666.1">
    <property type="nucleotide sequence ID" value="NZ_LBFC01000022.1"/>
</dbReference>
<dbReference type="Pfam" id="PF07733">
    <property type="entry name" value="DNA_pol3_alpha"/>
    <property type="match status" value="2"/>
</dbReference>
<evidence type="ECO:0000256" key="6">
    <source>
        <dbReference type="ARBA" id="ARBA00049244"/>
    </source>
</evidence>
<feature type="domain" description="DNA polymerase helix-hairpin-helix motif" evidence="8">
    <location>
        <begin position="587"/>
        <end position="651"/>
    </location>
</feature>
<evidence type="ECO:0000313" key="11">
    <source>
        <dbReference type="Proteomes" id="UP000242616"/>
    </source>
</evidence>
<name>A0ABX3IG53_9BACT</name>
<dbReference type="PANTHER" id="PTHR32294">
    <property type="entry name" value="DNA POLYMERASE III SUBUNIT ALPHA"/>
    <property type="match status" value="1"/>
</dbReference>
<keyword evidence="11" id="KW-1185">Reference proteome</keyword>
<dbReference type="EC" id="2.7.7.7" evidence="1"/>
<protein>
    <recommendedName>
        <fullName evidence="1">DNA-directed DNA polymerase</fullName>
        <ecNumber evidence="1">2.7.7.7</ecNumber>
    </recommendedName>
</protein>
<organism evidence="10 11">
    <name type="scientific">Thermosipho affectus</name>
    <dbReference type="NCBI Taxonomy" id="660294"/>
    <lineage>
        <taxon>Bacteria</taxon>
        <taxon>Thermotogati</taxon>
        <taxon>Thermotogota</taxon>
        <taxon>Thermotogae</taxon>
        <taxon>Thermotogales</taxon>
        <taxon>Fervidobacteriaceae</taxon>
        <taxon>Thermosipho</taxon>
    </lineage>
</organism>